<comment type="caution">
    <text evidence="3">The sequence shown here is derived from an EMBL/GenBank/DDBJ whole genome shotgun (WGS) entry which is preliminary data.</text>
</comment>
<organism evidence="3 4">
    <name type="scientific">Meganyctiphanes norvegica</name>
    <name type="common">Northern krill</name>
    <name type="synonym">Thysanopoda norvegica</name>
    <dbReference type="NCBI Taxonomy" id="48144"/>
    <lineage>
        <taxon>Eukaryota</taxon>
        <taxon>Metazoa</taxon>
        <taxon>Ecdysozoa</taxon>
        <taxon>Arthropoda</taxon>
        <taxon>Crustacea</taxon>
        <taxon>Multicrustacea</taxon>
        <taxon>Malacostraca</taxon>
        <taxon>Eumalacostraca</taxon>
        <taxon>Eucarida</taxon>
        <taxon>Euphausiacea</taxon>
        <taxon>Euphausiidae</taxon>
        <taxon>Meganyctiphanes</taxon>
    </lineage>
</organism>
<reference evidence="3 4" key="1">
    <citation type="submission" date="2024-05" db="EMBL/GenBank/DDBJ databases">
        <authorList>
            <person name="Wallberg A."/>
        </authorList>
    </citation>
    <scope>NUCLEOTIDE SEQUENCE [LARGE SCALE GENOMIC DNA]</scope>
</reference>
<keyword evidence="2" id="KW-1133">Transmembrane helix</keyword>
<dbReference type="EMBL" id="CAXKWB010044489">
    <property type="protein sequence ID" value="CAL4160759.1"/>
    <property type="molecule type" value="Genomic_DNA"/>
</dbReference>
<feature type="compositionally biased region" description="Basic and acidic residues" evidence="1">
    <location>
        <begin position="269"/>
        <end position="279"/>
    </location>
</feature>
<name>A0AAV2S5B5_MEGNR</name>
<proteinExistence type="predicted"/>
<feature type="region of interest" description="Disordered" evidence="1">
    <location>
        <begin position="269"/>
        <end position="291"/>
    </location>
</feature>
<dbReference type="Proteomes" id="UP001497623">
    <property type="component" value="Unassembled WGS sequence"/>
</dbReference>
<dbReference type="AlphaFoldDB" id="A0AAV2S5B5"/>
<keyword evidence="4" id="KW-1185">Reference proteome</keyword>
<keyword evidence="2" id="KW-0472">Membrane</keyword>
<evidence type="ECO:0000256" key="1">
    <source>
        <dbReference type="SAM" id="MobiDB-lite"/>
    </source>
</evidence>
<sequence>MKTINKHQLNFKTKIFLLRRNYWILIFVVWTSLLQTALANRAQPVVERSVPISDGRSYYIWVPKPKGSIRMDSIWFMTTKPGTELNMKAKLCSSCKLSAIVGKTSFYEIKQPNEWHKLQVKYTANYGASTVVIDSQYFHPRGQSKEQSPMHLVFNSTSDLYWTLLNPKDEPFLQLSSAECSSSSSSSSKTGTFMKLSTEGGFELDLVTMVSLGGNILLLILLVVIICYYKQKVRTEVNLRKARGDPNKITYRQTLDPANFISTPIQTDAESHTTEHTNFPDEGYQWGSQQQDNSYPNAVTHHYMGQENKDYQE</sequence>
<keyword evidence="2" id="KW-0812">Transmembrane</keyword>
<accession>A0AAV2S5B5</accession>
<evidence type="ECO:0000313" key="3">
    <source>
        <dbReference type="EMBL" id="CAL4160759.1"/>
    </source>
</evidence>
<feature type="transmembrane region" description="Helical" evidence="2">
    <location>
        <begin position="206"/>
        <end position="229"/>
    </location>
</feature>
<evidence type="ECO:0000256" key="2">
    <source>
        <dbReference type="SAM" id="Phobius"/>
    </source>
</evidence>
<evidence type="ECO:0000313" key="4">
    <source>
        <dbReference type="Proteomes" id="UP001497623"/>
    </source>
</evidence>
<protein>
    <submittedName>
        <fullName evidence="3">Uncharacterized protein</fullName>
    </submittedName>
</protein>
<gene>
    <name evidence="3" type="ORF">MNOR_LOCUS32542</name>
</gene>